<feature type="domain" description="DUF6546" evidence="1">
    <location>
        <begin position="120"/>
        <end position="168"/>
    </location>
</feature>
<organism evidence="2 3">
    <name type="scientific">Phialemonium atrogriseum</name>
    <dbReference type="NCBI Taxonomy" id="1093897"/>
    <lineage>
        <taxon>Eukaryota</taxon>
        <taxon>Fungi</taxon>
        <taxon>Dikarya</taxon>
        <taxon>Ascomycota</taxon>
        <taxon>Pezizomycotina</taxon>
        <taxon>Sordariomycetes</taxon>
        <taxon>Sordariomycetidae</taxon>
        <taxon>Cephalothecales</taxon>
        <taxon>Cephalothecaceae</taxon>
        <taxon>Phialemonium</taxon>
    </lineage>
</organism>
<dbReference type="EMBL" id="MU839007">
    <property type="protein sequence ID" value="KAK1767871.1"/>
    <property type="molecule type" value="Genomic_DNA"/>
</dbReference>
<dbReference type="GeneID" id="85310995"/>
<evidence type="ECO:0000313" key="3">
    <source>
        <dbReference type="Proteomes" id="UP001244011"/>
    </source>
</evidence>
<dbReference type="RefSeq" id="XP_060284084.1">
    <property type="nucleotide sequence ID" value="XM_060427808.1"/>
</dbReference>
<comment type="caution">
    <text evidence="2">The sequence shown here is derived from an EMBL/GenBank/DDBJ whole genome shotgun (WGS) entry which is preliminary data.</text>
</comment>
<sequence>MSCTRRRHRCCDALHGWADGASGAGQSWRFGEPTSLRKRAQPRLQQSWCQNDNELPRAPVVKGLLVRRQHFRFVHPAALFGILRSLPGLESVTVEPWCRIHHSFDTGYQPRLDEYLQGAHTLKSLSIFEDHNLFFHGHSKRDLHPFLGTTLADESRSFEHLSVAFLADS</sequence>
<keyword evidence="3" id="KW-1185">Reference proteome</keyword>
<accession>A0AAJ0C558</accession>
<dbReference type="AlphaFoldDB" id="A0AAJ0C558"/>
<name>A0AAJ0C558_9PEZI</name>
<proteinExistence type="predicted"/>
<evidence type="ECO:0000259" key="1">
    <source>
        <dbReference type="Pfam" id="PF20183"/>
    </source>
</evidence>
<evidence type="ECO:0000313" key="2">
    <source>
        <dbReference type="EMBL" id="KAK1767871.1"/>
    </source>
</evidence>
<gene>
    <name evidence="2" type="ORF">QBC33DRAFT_537620</name>
</gene>
<dbReference type="InterPro" id="IPR046676">
    <property type="entry name" value="DUF6546"/>
</dbReference>
<protein>
    <recommendedName>
        <fullName evidence="1">DUF6546 domain-containing protein</fullName>
    </recommendedName>
</protein>
<reference evidence="2" key="1">
    <citation type="submission" date="2023-06" db="EMBL/GenBank/DDBJ databases">
        <title>Genome-scale phylogeny and comparative genomics of the fungal order Sordariales.</title>
        <authorList>
            <consortium name="Lawrence Berkeley National Laboratory"/>
            <person name="Hensen N."/>
            <person name="Bonometti L."/>
            <person name="Westerberg I."/>
            <person name="Brannstrom I.O."/>
            <person name="Guillou S."/>
            <person name="Cros-Aarteil S."/>
            <person name="Calhoun S."/>
            <person name="Haridas S."/>
            <person name="Kuo A."/>
            <person name="Mondo S."/>
            <person name="Pangilinan J."/>
            <person name="Riley R."/>
            <person name="Labutti K."/>
            <person name="Andreopoulos B."/>
            <person name="Lipzen A."/>
            <person name="Chen C."/>
            <person name="Yanf M."/>
            <person name="Daum C."/>
            <person name="Ng V."/>
            <person name="Clum A."/>
            <person name="Steindorff A."/>
            <person name="Ohm R."/>
            <person name="Martin F."/>
            <person name="Silar P."/>
            <person name="Natvig D."/>
            <person name="Lalanne C."/>
            <person name="Gautier V."/>
            <person name="Ament-Velasquez S.L."/>
            <person name="Kruys A."/>
            <person name="Hutchinson M.I."/>
            <person name="Powell A.J."/>
            <person name="Barry K."/>
            <person name="Miller A.N."/>
            <person name="Grigoriev I.V."/>
            <person name="Debuchy R."/>
            <person name="Gladieux P."/>
            <person name="Thoren M.H."/>
            <person name="Johannesson H."/>
        </authorList>
    </citation>
    <scope>NUCLEOTIDE SEQUENCE</scope>
    <source>
        <strain evidence="2">8032-3</strain>
    </source>
</reference>
<dbReference type="Pfam" id="PF20183">
    <property type="entry name" value="DUF6546"/>
    <property type="match status" value="1"/>
</dbReference>
<dbReference type="Proteomes" id="UP001244011">
    <property type="component" value="Unassembled WGS sequence"/>
</dbReference>